<keyword evidence="1" id="KW-1133">Transmembrane helix</keyword>
<feature type="transmembrane region" description="Helical" evidence="1">
    <location>
        <begin position="329"/>
        <end position="348"/>
    </location>
</feature>
<dbReference type="RefSeq" id="WP_002735080.1">
    <property type="nucleotide sequence ID" value="NZ_JACJSV010000031.1"/>
</dbReference>
<dbReference type="Gene3D" id="1.20.120.20">
    <property type="entry name" value="Apolipoprotein"/>
    <property type="match status" value="1"/>
</dbReference>
<name>A0ABR8GC74_MICVR</name>
<feature type="transmembrane region" description="Helical" evidence="1">
    <location>
        <begin position="305"/>
        <end position="323"/>
    </location>
</feature>
<accession>A0ABR8GC74</accession>
<reference evidence="2 3" key="1">
    <citation type="journal article" date="2020" name="ISME J.">
        <title>Comparative genomics reveals insights into cyanobacterial evolution and habitat adaptation.</title>
        <authorList>
            <person name="Chen M.Y."/>
            <person name="Teng W.K."/>
            <person name="Zhao L."/>
            <person name="Hu C.X."/>
            <person name="Zhou Y.K."/>
            <person name="Han B.P."/>
            <person name="Song L.R."/>
            <person name="Shu W.S."/>
        </authorList>
    </citation>
    <scope>NUCLEOTIDE SEQUENCE [LARGE SCALE GENOMIC DNA]</scope>
    <source>
        <strain evidence="2 3">FACHB-1342</strain>
    </source>
</reference>
<organism evidence="2 3">
    <name type="scientific">Microcystis viridis FACHB-1342</name>
    <dbReference type="NCBI Taxonomy" id="2692900"/>
    <lineage>
        <taxon>Bacteria</taxon>
        <taxon>Bacillati</taxon>
        <taxon>Cyanobacteriota</taxon>
        <taxon>Cyanophyceae</taxon>
        <taxon>Oscillatoriophycideae</taxon>
        <taxon>Chroococcales</taxon>
        <taxon>Microcystaceae</taxon>
        <taxon>Microcystis</taxon>
    </lineage>
</organism>
<evidence type="ECO:0000256" key="1">
    <source>
        <dbReference type="SAM" id="Phobius"/>
    </source>
</evidence>
<comment type="caution">
    <text evidence="2">The sequence shown here is derived from an EMBL/GenBank/DDBJ whole genome shotgun (WGS) entry which is preliminary data.</text>
</comment>
<evidence type="ECO:0000313" key="2">
    <source>
        <dbReference type="EMBL" id="MBD2600933.1"/>
    </source>
</evidence>
<dbReference type="EMBL" id="JACJSV010000031">
    <property type="protein sequence ID" value="MBD2600933.1"/>
    <property type="molecule type" value="Genomic_DNA"/>
</dbReference>
<keyword evidence="1" id="KW-0812">Transmembrane</keyword>
<gene>
    <name evidence="2" type="ORF">H6G40_11920</name>
</gene>
<evidence type="ECO:0000313" key="3">
    <source>
        <dbReference type="Proteomes" id="UP000648873"/>
    </source>
</evidence>
<proteinExistence type="predicted"/>
<dbReference type="SUPFAM" id="SSF48371">
    <property type="entry name" value="ARM repeat"/>
    <property type="match status" value="1"/>
</dbReference>
<keyword evidence="1" id="KW-0472">Membrane</keyword>
<dbReference type="InterPro" id="IPR016024">
    <property type="entry name" value="ARM-type_fold"/>
</dbReference>
<dbReference type="Proteomes" id="UP000648873">
    <property type="component" value="Unassembled WGS sequence"/>
</dbReference>
<protein>
    <submittedName>
        <fullName evidence="2">Uncharacterized protein</fullName>
    </submittedName>
</protein>
<keyword evidence="3" id="KW-1185">Reference proteome</keyword>
<sequence length="371" mass="41777">MVAFYEDELNQYLERAESVVQAGQQLQALFNEPEEMRQFAIDNLERAAQDYGNEGTTYRNFMFSELESEKADKEPAVQGTLVSVLNDIQVANVLIASGQALGETGEVQDPEILRQTLRQLEETTQHIKQTLANFAEDSSTSDNRNTREIFRKDSEEALNTFVDEAANVATSIFDELSRNTDRLNIGDLLTRLASDILNQLSEVGRLIKQGVQFIKEAFNSLLRLLGEANLGSFIDNLKNTAKEIWDKFKESGSPLEQSIAWAFGVEDVRSRRDEKLLQNLNEQSLIDGSNELKELKNNFTKEMKIVGGLVIVTFSVSLLLHFWPDPTLLQVIIGLYWLLLLFVIFRGIDYTDSRGGISLVRGVGIIVDTLT</sequence>